<dbReference type="InterPro" id="IPR000073">
    <property type="entry name" value="AB_hydrolase_1"/>
</dbReference>
<evidence type="ECO:0000256" key="5">
    <source>
        <dbReference type="ARBA" id="ARBA00050608"/>
    </source>
</evidence>
<evidence type="ECO:0000256" key="20">
    <source>
        <dbReference type="SAM" id="SignalP"/>
    </source>
</evidence>
<evidence type="ECO:0000256" key="6">
    <source>
        <dbReference type="ARBA" id="ARBA00051647"/>
    </source>
</evidence>
<evidence type="ECO:0000313" key="22">
    <source>
        <dbReference type="EMBL" id="VVA15250.1"/>
    </source>
</evidence>
<evidence type="ECO:0000256" key="4">
    <source>
        <dbReference type="ARBA" id="ARBA00050358"/>
    </source>
</evidence>
<gene>
    <name evidence="22" type="ORF">ALMOND_2B013356</name>
</gene>
<sequence length="291" mass="32464">MDQRKKILIKSISTLLIILLCAANITESEPTNPSKKHFVLVHGSCFGAWSWCKLVTLMKSSGHNVTAIDLAASGVDPQQAKDLQSISDYFKPLTDFMAALDPPHDKVILVGHSLGGLAISYAMERFPDKISLGVFVTALMPGPTLNISTLNQESFRRQGSLLDSKYTYDQGPNNPPITLTFGPLLLATNVYQLSPTEDLALGTMLMRPQRLFSEEDLSKELKLTREKYGSVNRVYVLSGGDLLTQKDVERWMIKRNRPNSVVEITGSDHMVMISKPLELWVHIQRISEKYS</sequence>
<evidence type="ECO:0000256" key="15">
    <source>
        <dbReference type="ARBA" id="ARBA00066572"/>
    </source>
</evidence>
<dbReference type="InParanoid" id="A0A5E4EJQ5"/>
<dbReference type="PANTHER" id="PTHR10992">
    <property type="entry name" value="METHYLESTERASE FAMILY MEMBER"/>
    <property type="match status" value="1"/>
</dbReference>
<comment type="catalytic activity">
    <reaction evidence="11">
        <text>2,2-dimethylpropanal + hydrogen cyanide = (2S)-2-hydroxy-3,3-dimethylbutanenitrile</text>
        <dbReference type="Rhea" id="RHEA:77407"/>
        <dbReference type="ChEBI" id="CHEBI:18407"/>
        <dbReference type="ChEBI" id="CHEBI:141557"/>
        <dbReference type="ChEBI" id="CHEBI:197355"/>
    </reaction>
</comment>
<dbReference type="GO" id="GO:0047606">
    <property type="term" value="F:(S)-hydroxynitrile lyase activity"/>
    <property type="evidence" value="ECO:0007669"/>
    <property type="project" value="UniProtKB-EC"/>
</dbReference>
<dbReference type="OMA" id="MENHYTY"/>
<evidence type="ECO:0000256" key="3">
    <source>
        <dbReference type="ARBA" id="ARBA00050262"/>
    </source>
</evidence>
<organism evidence="22 23">
    <name type="scientific">Prunus dulcis</name>
    <name type="common">Almond</name>
    <name type="synonym">Amygdalus dulcis</name>
    <dbReference type="NCBI Taxonomy" id="3755"/>
    <lineage>
        <taxon>Eukaryota</taxon>
        <taxon>Viridiplantae</taxon>
        <taxon>Streptophyta</taxon>
        <taxon>Embryophyta</taxon>
        <taxon>Tracheophyta</taxon>
        <taxon>Spermatophyta</taxon>
        <taxon>Magnoliopsida</taxon>
        <taxon>eudicotyledons</taxon>
        <taxon>Gunneridae</taxon>
        <taxon>Pentapetalae</taxon>
        <taxon>rosids</taxon>
        <taxon>fabids</taxon>
        <taxon>Rosales</taxon>
        <taxon>Rosaceae</taxon>
        <taxon>Amygdaloideae</taxon>
        <taxon>Amygdaleae</taxon>
        <taxon>Prunus</taxon>
    </lineage>
</organism>
<feature type="chain" id="PRO_5023078373" description="(S)-hydroxynitrile lyase" evidence="20">
    <location>
        <begin position="29"/>
        <end position="291"/>
    </location>
</feature>
<evidence type="ECO:0000256" key="18">
    <source>
        <dbReference type="ARBA" id="ARBA00078291"/>
    </source>
</evidence>
<dbReference type="FunFam" id="3.40.50.1820:FF:000051">
    <property type="entry name" value="(S)-hydroxynitrile lyase"/>
    <property type="match status" value="1"/>
</dbReference>
<evidence type="ECO:0000256" key="16">
    <source>
        <dbReference type="ARBA" id="ARBA00069221"/>
    </source>
</evidence>
<keyword evidence="20" id="KW-0732">Signal</keyword>
<reference evidence="23" key="1">
    <citation type="journal article" date="2020" name="Plant J.">
        <title>Transposons played a major role in the diversification between the closely related almond and peach genomes: results from the almond genome sequence.</title>
        <authorList>
            <person name="Alioto T."/>
            <person name="Alexiou K.G."/>
            <person name="Bardil A."/>
            <person name="Barteri F."/>
            <person name="Castanera R."/>
            <person name="Cruz F."/>
            <person name="Dhingra A."/>
            <person name="Duval H."/>
            <person name="Fernandez I Marti A."/>
            <person name="Frias L."/>
            <person name="Galan B."/>
            <person name="Garcia J.L."/>
            <person name="Howad W."/>
            <person name="Gomez-Garrido J."/>
            <person name="Gut M."/>
            <person name="Julca I."/>
            <person name="Morata J."/>
            <person name="Puigdomenech P."/>
            <person name="Ribeca P."/>
            <person name="Rubio Cabetas M.J."/>
            <person name="Vlasova A."/>
            <person name="Wirthensohn M."/>
            <person name="Garcia-Mas J."/>
            <person name="Gabaldon T."/>
            <person name="Casacuberta J.M."/>
            <person name="Arus P."/>
        </authorList>
    </citation>
    <scope>NUCLEOTIDE SEQUENCE [LARGE SCALE GENOMIC DNA]</scope>
    <source>
        <strain evidence="23">cv. Texas</strain>
    </source>
</reference>
<evidence type="ECO:0000256" key="14">
    <source>
        <dbReference type="ARBA" id="ARBA00060885"/>
    </source>
</evidence>
<comment type="catalytic activity">
    <reaction evidence="12">
        <text>cyclohexanecarbaldehyde + hydrogen cyanide = (2S)-2-cyclohexyl-2-hydroxyacetonitrile</text>
        <dbReference type="Rhea" id="RHEA:77423"/>
        <dbReference type="ChEBI" id="CHEBI:18407"/>
        <dbReference type="ChEBI" id="CHEBI:197359"/>
        <dbReference type="ChEBI" id="CHEBI:197360"/>
    </reaction>
</comment>
<dbReference type="InterPro" id="IPR045889">
    <property type="entry name" value="MES/HNL"/>
</dbReference>
<dbReference type="SUPFAM" id="SSF53474">
    <property type="entry name" value="alpha/beta-Hydrolases"/>
    <property type="match status" value="1"/>
</dbReference>
<dbReference type="GO" id="GO:0080032">
    <property type="term" value="F:methyl jasmonate esterase activity"/>
    <property type="evidence" value="ECO:0007669"/>
    <property type="project" value="TreeGrafter"/>
</dbReference>
<dbReference type="EC" id="4.1.2.47" evidence="15"/>
<feature type="signal peptide" evidence="20">
    <location>
        <begin position="1"/>
        <end position="28"/>
    </location>
</feature>
<dbReference type="EMBL" id="CABIKO010000013">
    <property type="protein sequence ID" value="VVA15250.1"/>
    <property type="molecule type" value="Genomic_DNA"/>
</dbReference>
<comment type="catalytic activity">
    <reaction evidence="4">
        <text>benzaldehyde + hydrogen cyanide = (S)-mandelonitrile</text>
        <dbReference type="Rhea" id="RHEA:77427"/>
        <dbReference type="ChEBI" id="CHEBI:17169"/>
        <dbReference type="ChEBI" id="CHEBI:18407"/>
        <dbReference type="ChEBI" id="CHEBI:36941"/>
    </reaction>
</comment>
<dbReference type="Pfam" id="PF12697">
    <property type="entry name" value="Abhydrolase_6"/>
    <property type="match status" value="1"/>
</dbReference>
<dbReference type="AlphaFoldDB" id="A0A5E4EJQ5"/>
<evidence type="ECO:0000256" key="11">
    <source>
        <dbReference type="ARBA" id="ARBA00052600"/>
    </source>
</evidence>
<proteinExistence type="inferred from homology"/>
<evidence type="ECO:0000256" key="10">
    <source>
        <dbReference type="ARBA" id="ARBA00052511"/>
    </source>
</evidence>
<feature type="domain" description="AB hydrolase-1" evidence="21">
    <location>
        <begin position="38"/>
        <end position="278"/>
    </location>
</feature>
<comment type="catalytic activity">
    <reaction evidence="6">
        <text>butan-2-one + hydrogen cyanide = 2-hydroxy-2-methylbutanenitrile</text>
        <dbReference type="Rhea" id="RHEA:77467"/>
        <dbReference type="ChEBI" id="CHEBI:18407"/>
        <dbReference type="ChEBI" id="CHEBI:28398"/>
        <dbReference type="ChEBI" id="CHEBI:60954"/>
    </reaction>
    <physiologicalReaction direction="right-to-left" evidence="6">
        <dbReference type="Rhea" id="RHEA:77469"/>
    </physiologicalReaction>
</comment>
<comment type="catalytic activity">
    <reaction evidence="13">
        <text>an aromatic (S)-hydroxynitrile = an aromatic aldehyde + hydrogen cyanide</text>
        <dbReference type="Rhea" id="RHEA:54660"/>
        <dbReference type="ChEBI" id="CHEBI:18407"/>
        <dbReference type="ChEBI" id="CHEBI:33855"/>
        <dbReference type="ChEBI" id="CHEBI:138306"/>
        <dbReference type="EC" id="4.1.2.47"/>
    </reaction>
</comment>
<comment type="catalytic activity">
    <reaction evidence="8">
        <text>acrolein + hydrogen cyanide = (2S)-2-hydroxybut-3-enenitrile</text>
        <dbReference type="Rhea" id="RHEA:77411"/>
        <dbReference type="ChEBI" id="CHEBI:15368"/>
        <dbReference type="ChEBI" id="CHEBI:18407"/>
        <dbReference type="ChEBI" id="CHEBI:197356"/>
    </reaction>
</comment>
<evidence type="ECO:0000256" key="13">
    <source>
        <dbReference type="ARBA" id="ARBA00052826"/>
    </source>
</evidence>
<dbReference type="Proteomes" id="UP000327085">
    <property type="component" value="Chromosome 8"/>
</dbReference>
<dbReference type="InterPro" id="IPR029058">
    <property type="entry name" value="AB_hydrolase_fold"/>
</dbReference>
<dbReference type="PANTHER" id="PTHR10992:SF1002">
    <property type="entry name" value="SALICYLIC ACID-BINDING PROTEIN 2-LIKE"/>
    <property type="match status" value="1"/>
</dbReference>
<dbReference type="GO" id="GO:0080031">
    <property type="term" value="F:methyl salicylate esterase activity"/>
    <property type="evidence" value="ECO:0007669"/>
    <property type="project" value="TreeGrafter"/>
</dbReference>
<dbReference type="Gene3D" id="3.40.50.1820">
    <property type="entry name" value="alpha/beta hydrolase"/>
    <property type="match status" value="1"/>
</dbReference>
<comment type="catalytic activity">
    <reaction evidence="2">
        <text>a monosubstituted aliphatic (S)-hydroxynitrile = an aldehyde + hydrogen cyanide</text>
        <dbReference type="Rhea" id="RHEA:56588"/>
        <dbReference type="ChEBI" id="CHEBI:17478"/>
        <dbReference type="ChEBI" id="CHEBI:18407"/>
        <dbReference type="ChEBI" id="CHEBI:140596"/>
        <dbReference type="EC" id="4.1.2.47"/>
    </reaction>
</comment>
<dbReference type="GO" id="GO:0009696">
    <property type="term" value="P:salicylic acid metabolic process"/>
    <property type="evidence" value="ECO:0007669"/>
    <property type="project" value="TreeGrafter"/>
</dbReference>
<dbReference type="Gramene" id="VVA15250">
    <property type="protein sequence ID" value="VVA15250"/>
    <property type="gene ID" value="Prudul26B013356"/>
</dbReference>
<dbReference type="GO" id="GO:0009694">
    <property type="term" value="P:jasmonic acid metabolic process"/>
    <property type="evidence" value="ECO:0007669"/>
    <property type="project" value="TreeGrafter"/>
</dbReference>
<comment type="catalytic activity">
    <reaction evidence="1">
        <text>4-methoxybenzaldehyde + hydrogen cyanide = (2S)-2-hydroxy-2-(4-methoxyphenyl)acetonitrile</text>
        <dbReference type="Rhea" id="RHEA:77447"/>
        <dbReference type="ChEBI" id="CHEBI:18407"/>
        <dbReference type="ChEBI" id="CHEBI:28235"/>
        <dbReference type="ChEBI" id="CHEBI:197328"/>
    </reaction>
</comment>
<comment type="catalytic activity">
    <reaction evidence="9">
        <text>2-methylpropanal + hydrogen cyanide = (2S)-2-hydroxy-3-methylbutanenitrile</text>
        <dbReference type="Rhea" id="RHEA:77403"/>
        <dbReference type="ChEBI" id="CHEBI:18407"/>
        <dbReference type="ChEBI" id="CHEBI:48943"/>
        <dbReference type="ChEBI" id="CHEBI:197354"/>
    </reaction>
</comment>
<evidence type="ECO:0000256" key="19">
    <source>
        <dbReference type="ARBA" id="ARBA00079794"/>
    </source>
</evidence>
<comment type="similarity">
    <text evidence="14">Belongs to the AB hydrolase superfamily. Hydroxynitrile lyase family.</text>
</comment>
<evidence type="ECO:0000256" key="1">
    <source>
        <dbReference type="ARBA" id="ARBA00050104"/>
    </source>
</evidence>
<evidence type="ECO:0000259" key="21">
    <source>
        <dbReference type="Pfam" id="PF12697"/>
    </source>
</evidence>
<accession>A0A5E4EJQ5</accession>
<name>A0A5E4EJQ5_PRUDU</name>
<comment type="catalytic activity">
    <reaction evidence="3">
        <text>2-hydroxy-2-methylpropanenitrile = acetone + hydrogen cyanide</text>
        <dbReference type="Rhea" id="RHEA:11932"/>
        <dbReference type="ChEBI" id="CHEBI:15347"/>
        <dbReference type="ChEBI" id="CHEBI:15348"/>
        <dbReference type="ChEBI" id="CHEBI:18407"/>
    </reaction>
    <physiologicalReaction direction="left-to-right" evidence="3">
        <dbReference type="Rhea" id="RHEA:11933"/>
    </physiologicalReaction>
</comment>
<evidence type="ECO:0000256" key="2">
    <source>
        <dbReference type="ARBA" id="ARBA00050241"/>
    </source>
</evidence>
<dbReference type="GO" id="GO:0080030">
    <property type="term" value="F:methyl indole-3-acetate esterase activity"/>
    <property type="evidence" value="ECO:0007669"/>
    <property type="project" value="TreeGrafter"/>
</dbReference>
<evidence type="ECO:0000313" key="23">
    <source>
        <dbReference type="Proteomes" id="UP000327085"/>
    </source>
</evidence>
<evidence type="ECO:0000256" key="17">
    <source>
        <dbReference type="ARBA" id="ARBA00076040"/>
    </source>
</evidence>
<protein>
    <recommendedName>
        <fullName evidence="16">(S)-hydroxynitrile lyase</fullName>
        <ecNumber evidence="15">4.1.2.47</ecNumber>
    </recommendedName>
    <alternativeName>
        <fullName evidence="17">2-hydroxy-2-methylpropanenitrile lyase</fullName>
    </alternativeName>
    <alternativeName>
        <fullName evidence="18">Acetone cyanohydrin lyase</fullName>
    </alternativeName>
    <alternativeName>
        <fullName evidence="19">Hydroxynitrile lyase</fullName>
    </alternativeName>
</protein>
<evidence type="ECO:0000256" key="12">
    <source>
        <dbReference type="ARBA" id="ARBA00052609"/>
    </source>
</evidence>
<comment type="catalytic activity">
    <reaction evidence="10">
        <text>3-formylthiophene + hydrogen cyanide = (2S)-2-hydroxy-2-(thiophen-3-yl)acetonitrile</text>
        <dbReference type="Rhea" id="RHEA:77459"/>
        <dbReference type="ChEBI" id="CHEBI:18407"/>
        <dbReference type="ChEBI" id="CHEBI:87611"/>
        <dbReference type="ChEBI" id="CHEBI:197333"/>
    </reaction>
</comment>
<comment type="catalytic activity">
    <reaction evidence="7">
        <text>a disubstituted aliphatic (S)-hydroxynitrile = a ketone + hydrogen cyanide</text>
        <dbReference type="Rhea" id="RHEA:56592"/>
        <dbReference type="ChEBI" id="CHEBI:17087"/>
        <dbReference type="ChEBI" id="CHEBI:18407"/>
        <dbReference type="ChEBI" id="CHEBI:140597"/>
        <dbReference type="EC" id="4.1.2.47"/>
    </reaction>
</comment>
<evidence type="ECO:0000256" key="7">
    <source>
        <dbReference type="ARBA" id="ARBA00051735"/>
    </source>
</evidence>
<evidence type="ECO:0000256" key="9">
    <source>
        <dbReference type="ARBA" id="ARBA00052033"/>
    </source>
</evidence>
<comment type="catalytic activity">
    <reaction evidence="5">
        <text>formylthiophene + hydrogen cyanide = (2R)-2-hydroxy-2-(thiophen-2-yl)acetonitrile</text>
        <dbReference type="Rhea" id="RHEA:77455"/>
        <dbReference type="ChEBI" id="CHEBI:18407"/>
        <dbReference type="ChEBI" id="CHEBI:87301"/>
        <dbReference type="ChEBI" id="CHEBI:197332"/>
    </reaction>
</comment>
<evidence type="ECO:0000256" key="8">
    <source>
        <dbReference type="ARBA" id="ARBA00051977"/>
    </source>
</evidence>